<dbReference type="Proteomes" id="UP001608902">
    <property type="component" value="Unassembled WGS sequence"/>
</dbReference>
<keyword evidence="3" id="KW-1185">Reference proteome</keyword>
<evidence type="ECO:0000313" key="3">
    <source>
        <dbReference type="Proteomes" id="UP001608902"/>
    </source>
</evidence>
<feature type="coiled-coil region" evidence="1">
    <location>
        <begin position="220"/>
        <end position="247"/>
    </location>
</feature>
<name>A0ABD6EHZ4_9BILA</name>
<dbReference type="EMBL" id="JBGFUD010001371">
    <property type="protein sequence ID" value="MFH4976192.1"/>
    <property type="molecule type" value="Genomic_DNA"/>
</dbReference>
<protein>
    <submittedName>
        <fullName evidence="2">Uncharacterized protein</fullName>
    </submittedName>
</protein>
<evidence type="ECO:0000256" key="1">
    <source>
        <dbReference type="SAM" id="Coils"/>
    </source>
</evidence>
<keyword evidence="1" id="KW-0175">Coiled coil</keyword>
<sequence>MSILDMRMDADEIKEQLKRPKRKPNFTPPERMHLARVYVDNVDEYNRGFTASTRGDAKHGRQRLLEKWATELTAFGVAERTTVEVEQKLRDYMKKIMGNNRRPTKRPLSPAAELLSSIIPQCSAAYMEDGSVAISKSDPQTEYVDFLLRQHRTDSDEPMENNWNSHHISENNPSSCCGESSTTVPTPLDLSLHLDDTARLQRALLAQQLENARTDHAIKLVLLETARIDQKIKLAELEKKKLELEKLQQHRPNVGSPLPQQMSNQLNNNIKGSANNNMFSHVLKSEAVG</sequence>
<proteinExistence type="predicted"/>
<organism evidence="2 3">
    <name type="scientific">Gnathostoma spinigerum</name>
    <dbReference type="NCBI Taxonomy" id="75299"/>
    <lineage>
        <taxon>Eukaryota</taxon>
        <taxon>Metazoa</taxon>
        <taxon>Ecdysozoa</taxon>
        <taxon>Nematoda</taxon>
        <taxon>Chromadorea</taxon>
        <taxon>Rhabditida</taxon>
        <taxon>Spirurina</taxon>
        <taxon>Gnathostomatomorpha</taxon>
        <taxon>Gnathostomatoidea</taxon>
        <taxon>Gnathostomatidae</taxon>
        <taxon>Gnathostoma</taxon>
    </lineage>
</organism>
<evidence type="ECO:0000313" key="2">
    <source>
        <dbReference type="EMBL" id="MFH4976192.1"/>
    </source>
</evidence>
<comment type="caution">
    <text evidence="2">The sequence shown here is derived from an EMBL/GenBank/DDBJ whole genome shotgun (WGS) entry which is preliminary data.</text>
</comment>
<accession>A0ABD6EHZ4</accession>
<reference evidence="2 3" key="1">
    <citation type="submission" date="2024-08" db="EMBL/GenBank/DDBJ databases">
        <title>Gnathostoma spinigerum genome.</title>
        <authorList>
            <person name="Gonzalez-Bertolin B."/>
            <person name="Monzon S."/>
            <person name="Zaballos A."/>
            <person name="Jimenez P."/>
            <person name="Dekumyoy P."/>
            <person name="Varona S."/>
            <person name="Cuesta I."/>
            <person name="Sumanam S."/>
            <person name="Adisakwattana P."/>
            <person name="Gasser R.B."/>
            <person name="Hernandez-Gonzalez A."/>
            <person name="Young N.D."/>
            <person name="Perteguer M.J."/>
        </authorList>
    </citation>
    <scope>NUCLEOTIDE SEQUENCE [LARGE SCALE GENOMIC DNA]</scope>
    <source>
        <strain evidence="2">AL3</strain>
        <tissue evidence="2">Liver</tissue>
    </source>
</reference>
<dbReference type="AlphaFoldDB" id="A0ABD6EHZ4"/>
<gene>
    <name evidence="2" type="ORF">AB6A40_002901</name>
</gene>